<dbReference type="Gene3D" id="3.40.50.360">
    <property type="match status" value="1"/>
</dbReference>
<reference evidence="6" key="1">
    <citation type="submission" date="2016-10" db="EMBL/GenBank/DDBJ databases">
        <authorList>
            <person name="Varghese N."/>
            <person name="Submissions S."/>
        </authorList>
    </citation>
    <scope>NUCLEOTIDE SEQUENCE [LARGE SCALE GENOMIC DNA]</scope>
    <source>
        <strain evidence="6">CGMCC 1.10784</strain>
    </source>
</reference>
<accession>A0A1I2I3Y2</accession>
<protein>
    <submittedName>
        <fullName evidence="5">FMN reductase</fullName>
    </submittedName>
</protein>
<dbReference type="NCBIfam" id="TIGR03567">
    <property type="entry name" value="FMN_reduc_SsuE"/>
    <property type="match status" value="1"/>
</dbReference>
<evidence type="ECO:0000259" key="4">
    <source>
        <dbReference type="Pfam" id="PF03358"/>
    </source>
</evidence>
<evidence type="ECO:0000256" key="3">
    <source>
        <dbReference type="ARBA" id="ARBA00023002"/>
    </source>
</evidence>
<keyword evidence="3" id="KW-0560">Oxidoreductase</keyword>
<dbReference type="PANTHER" id="PTHR43408:SF1">
    <property type="entry name" value="FMN REDUCTASE (NADPH)"/>
    <property type="match status" value="1"/>
</dbReference>
<evidence type="ECO:0000313" key="6">
    <source>
        <dbReference type="Proteomes" id="UP000198855"/>
    </source>
</evidence>
<organism evidence="5 6">
    <name type="scientific">Paenibacillus catalpae</name>
    <dbReference type="NCBI Taxonomy" id="1045775"/>
    <lineage>
        <taxon>Bacteria</taxon>
        <taxon>Bacillati</taxon>
        <taxon>Bacillota</taxon>
        <taxon>Bacilli</taxon>
        <taxon>Bacillales</taxon>
        <taxon>Paenibacillaceae</taxon>
        <taxon>Paenibacillus</taxon>
    </lineage>
</organism>
<dbReference type="InterPro" id="IPR051814">
    <property type="entry name" value="NAD(P)H-dep_FMN_reductase"/>
</dbReference>
<proteinExistence type="predicted"/>
<evidence type="ECO:0000256" key="1">
    <source>
        <dbReference type="ARBA" id="ARBA00022630"/>
    </source>
</evidence>
<dbReference type="OrthoDB" id="1643408at2"/>
<feature type="domain" description="NADPH-dependent FMN reductase-like" evidence="4">
    <location>
        <begin position="5"/>
        <end position="144"/>
    </location>
</feature>
<gene>
    <name evidence="5" type="ORF">SAMN05216378_0073</name>
</gene>
<keyword evidence="2" id="KW-0288">FMN</keyword>
<dbReference type="InterPro" id="IPR029039">
    <property type="entry name" value="Flavoprotein-like_sf"/>
</dbReference>
<dbReference type="Pfam" id="PF03358">
    <property type="entry name" value="FMN_red"/>
    <property type="match status" value="1"/>
</dbReference>
<dbReference type="InterPro" id="IPR020048">
    <property type="entry name" value="NADPH-dep_FMN_reduc_SsuE"/>
</dbReference>
<sequence length="185" mass="19844">MMSQVVILSGSPNPGSRLTGITQYVEAHLSEQGISFNHITVASLPAEDLIHARFDSPAIVEAASIVEAADIVIIASPVYKASFTGVLKTFLDLLPQKGLSDKFVTPLFIGGSIAHLLSIDYSLKPVLSALNAKHFGSGVYAIDSQIARVDAGVGESQFELNDELKQRLDGSVAEIVEELRIRKLK</sequence>
<evidence type="ECO:0000256" key="2">
    <source>
        <dbReference type="ARBA" id="ARBA00022643"/>
    </source>
</evidence>
<dbReference type="InterPro" id="IPR005025">
    <property type="entry name" value="FMN_Rdtase-like_dom"/>
</dbReference>
<keyword evidence="6" id="KW-1185">Reference proteome</keyword>
<dbReference type="PANTHER" id="PTHR43408">
    <property type="entry name" value="FMN REDUCTASE (NADPH)"/>
    <property type="match status" value="1"/>
</dbReference>
<dbReference type="GO" id="GO:0008752">
    <property type="term" value="F:FMN reductase [NAD(P)H] activity"/>
    <property type="evidence" value="ECO:0007669"/>
    <property type="project" value="InterPro"/>
</dbReference>
<dbReference type="STRING" id="1045775.SAMN05216378_0073"/>
<evidence type="ECO:0000313" key="5">
    <source>
        <dbReference type="EMBL" id="SFF35797.1"/>
    </source>
</evidence>
<dbReference type="Proteomes" id="UP000198855">
    <property type="component" value="Unassembled WGS sequence"/>
</dbReference>
<dbReference type="AlphaFoldDB" id="A0A1I2I3Y2"/>
<dbReference type="SUPFAM" id="SSF52218">
    <property type="entry name" value="Flavoproteins"/>
    <property type="match status" value="1"/>
</dbReference>
<dbReference type="EMBL" id="FOMT01000011">
    <property type="protein sequence ID" value="SFF35797.1"/>
    <property type="molecule type" value="Genomic_DNA"/>
</dbReference>
<dbReference type="GO" id="GO:0046306">
    <property type="term" value="P:alkanesulfonate catabolic process"/>
    <property type="evidence" value="ECO:0007669"/>
    <property type="project" value="InterPro"/>
</dbReference>
<keyword evidence="1" id="KW-0285">Flavoprotein</keyword>
<name>A0A1I2I3Y2_9BACL</name>